<keyword evidence="5" id="KW-0378">Hydrolase</keyword>
<evidence type="ECO:0000256" key="2">
    <source>
        <dbReference type="ARBA" id="ARBA00022679"/>
    </source>
</evidence>
<evidence type="ECO:0000256" key="4">
    <source>
        <dbReference type="ARBA" id="ARBA00022741"/>
    </source>
</evidence>
<dbReference type="InterPro" id="IPR002588">
    <property type="entry name" value="Alphavirus-like_MT_dom"/>
</dbReference>
<feature type="domain" description="RdRp catalytic" evidence="10">
    <location>
        <begin position="1483"/>
        <end position="1594"/>
    </location>
</feature>
<dbReference type="PROSITE" id="PS50507">
    <property type="entry name" value="RDRP_SSRNA_POS"/>
    <property type="match status" value="1"/>
</dbReference>
<evidence type="ECO:0000256" key="8">
    <source>
        <dbReference type="ARBA" id="ARBA00022953"/>
    </source>
</evidence>
<evidence type="ECO:0000256" key="3">
    <source>
        <dbReference type="ARBA" id="ARBA00022695"/>
    </source>
</evidence>
<dbReference type="Gene3D" id="2.60.120.590">
    <property type="entry name" value="Alpha-ketoglutarate-dependent dioxygenase AlkB-like"/>
    <property type="match status" value="1"/>
</dbReference>
<keyword evidence="6" id="KW-0347">Helicase</keyword>
<dbReference type="Pfam" id="PF00978">
    <property type="entry name" value="RdRP_2"/>
    <property type="match status" value="1"/>
</dbReference>
<keyword evidence="3" id="KW-0548">Nucleotidyltransferase</keyword>
<dbReference type="GO" id="GO:0005524">
    <property type="term" value="F:ATP binding"/>
    <property type="evidence" value="ECO:0007669"/>
    <property type="project" value="UniProtKB-KW"/>
</dbReference>
<dbReference type="Pfam" id="PF01443">
    <property type="entry name" value="Viral_helicase1"/>
    <property type="match status" value="1"/>
</dbReference>
<dbReference type="CDD" id="cd23245">
    <property type="entry name" value="Betaflexiviridae_RdRp"/>
    <property type="match status" value="1"/>
</dbReference>
<dbReference type="InterPro" id="IPR001788">
    <property type="entry name" value="RNA-dep_RNA_pol_alsuvir"/>
</dbReference>
<dbReference type="PROSITE" id="PS51657">
    <property type="entry name" value="PSRV_HELICASE"/>
    <property type="match status" value="1"/>
</dbReference>
<evidence type="ECO:0000259" key="10">
    <source>
        <dbReference type="PROSITE" id="PS50507"/>
    </source>
</evidence>
<keyword evidence="7" id="KW-0067">ATP-binding</keyword>
<keyword evidence="1" id="KW-0696">RNA-directed RNA polymerase</keyword>
<evidence type="ECO:0000259" key="11">
    <source>
        <dbReference type="PROSITE" id="PS51471"/>
    </source>
</evidence>
<evidence type="ECO:0000256" key="5">
    <source>
        <dbReference type="ARBA" id="ARBA00022801"/>
    </source>
</evidence>
<evidence type="ECO:0000256" key="1">
    <source>
        <dbReference type="ARBA" id="ARBA00022484"/>
    </source>
</evidence>
<dbReference type="PROSITE" id="PS51743">
    <property type="entry name" value="ALPHAVIRUS_MT"/>
    <property type="match status" value="1"/>
</dbReference>
<dbReference type="GO" id="GO:0003724">
    <property type="term" value="F:RNA helicase activity"/>
    <property type="evidence" value="ECO:0007669"/>
    <property type="project" value="UniProtKB-EC"/>
</dbReference>
<dbReference type="SUPFAM" id="SSF56672">
    <property type="entry name" value="DNA/RNA polymerases"/>
    <property type="match status" value="1"/>
</dbReference>
<feature type="domain" description="Fe2OG dioxygenase" evidence="11">
    <location>
        <begin position="664"/>
        <end position="753"/>
    </location>
</feature>
<dbReference type="SUPFAM" id="SSF52540">
    <property type="entry name" value="P-loop containing nucleoside triphosphate hydrolases"/>
    <property type="match status" value="1"/>
</dbReference>
<evidence type="ECO:0000259" key="13">
    <source>
        <dbReference type="PROSITE" id="PS51743"/>
    </source>
</evidence>
<dbReference type="GO" id="GO:0003968">
    <property type="term" value="F:RNA-directed RNA polymerase activity"/>
    <property type="evidence" value="ECO:0007669"/>
    <property type="project" value="UniProtKB-KW"/>
</dbReference>
<dbReference type="InterPro" id="IPR037151">
    <property type="entry name" value="AlkB-like_sf"/>
</dbReference>
<dbReference type="InterPro" id="IPR027351">
    <property type="entry name" value="(+)RNA_virus_helicase_core_dom"/>
</dbReference>
<dbReference type="GO" id="GO:0003723">
    <property type="term" value="F:RNA binding"/>
    <property type="evidence" value="ECO:0007669"/>
    <property type="project" value="InterPro"/>
</dbReference>
<dbReference type="PROSITE" id="PS51471">
    <property type="entry name" value="FE2OG_OXY"/>
    <property type="match status" value="1"/>
</dbReference>
<protein>
    <submittedName>
        <fullName evidence="14">Putative replicase</fullName>
    </submittedName>
</protein>
<dbReference type="InterPro" id="IPR027450">
    <property type="entry name" value="AlkB-like"/>
</dbReference>
<reference evidence="14" key="1">
    <citation type="submission" date="2019-07" db="EMBL/GenBank/DDBJ databases">
        <title>First Complete Genome Sequence of Actinidia virus A Identified from kiwifruit (Actinidia spp.).</title>
        <authorList>
            <person name="Park C.Y."/>
            <person name="Baek D.S."/>
            <person name="Yi S.I."/>
            <person name="Kim H."/>
            <person name="Na C.S."/>
            <person name="Bae K.W."/>
        </authorList>
    </citation>
    <scope>NUCLEOTIDE SEQUENCE</scope>
    <source>
        <strain evidence="14">JN-BS</strain>
    </source>
</reference>
<dbReference type="InterPro" id="IPR007094">
    <property type="entry name" value="RNA-dir_pol_PSvirus"/>
</dbReference>
<evidence type="ECO:0000256" key="9">
    <source>
        <dbReference type="ARBA" id="ARBA00047984"/>
    </source>
</evidence>
<keyword evidence="4" id="KW-0547">Nucleotide-binding</keyword>
<evidence type="ECO:0000259" key="12">
    <source>
        <dbReference type="PROSITE" id="PS51657"/>
    </source>
</evidence>
<dbReference type="Gene3D" id="3.40.50.300">
    <property type="entry name" value="P-loop containing nucleotide triphosphate hydrolases"/>
    <property type="match status" value="1"/>
</dbReference>
<comment type="catalytic activity">
    <reaction evidence="9">
        <text>ATP + H2O = ADP + phosphate + H(+)</text>
        <dbReference type="Rhea" id="RHEA:13065"/>
        <dbReference type="ChEBI" id="CHEBI:15377"/>
        <dbReference type="ChEBI" id="CHEBI:15378"/>
        <dbReference type="ChEBI" id="CHEBI:30616"/>
        <dbReference type="ChEBI" id="CHEBI:43474"/>
        <dbReference type="ChEBI" id="CHEBI:456216"/>
        <dbReference type="EC" id="3.6.4.13"/>
    </reaction>
</comment>
<dbReference type="GO" id="GO:0016556">
    <property type="term" value="P:mRNA modification"/>
    <property type="evidence" value="ECO:0007669"/>
    <property type="project" value="InterPro"/>
</dbReference>
<evidence type="ECO:0000313" key="14">
    <source>
        <dbReference type="EMBL" id="BBL87152.1"/>
    </source>
</evidence>
<proteinExistence type="predicted"/>
<evidence type="ECO:0000256" key="6">
    <source>
        <dbReference type="ARBA" id="ARBA00022806"/>
    </source>
</evidence>
<dbReference type="GO" id="GO:0006351">
    <property type="term" value="P:DNA-templated transcription"/>
    <property type="evidence" value="ECO:0007669"/>
    <property type="project" value="InterPro"/>
</dbReference>
<dbReference type="Pfam" id="PF13532">
    <property type="entry name" value="2OG-FeII_Oxy_2"/>
    <property type="match status" value="1"/>
</dbReference>
<dbReference type="GO" id="GO:0006396">
    <property type="term" value="P:RNA processing"/>
    <property type="evidence" value="ECO:0007669"/>
    <property type="project" value="InterPro"/>
</dbReference>
<dbReference type="InterPro" id="IPR005123">
    <property type="entry name" value="Oxoglu/Fe-dep_dioxygenase_dom"/>
</dbReference>
<keyword evidence="2" id="KW-0808">Transferase</keyword>
<dbReference type="SUPFAM" id="SSF51197">
    <property type="entry name" value="Clavaminate synthase-like"/>
    <property type="match status" value="1"/>
</dbReference>
<name>A0A510I1A5_9VIRU</name>
<feature type="domain" description="(+)RNA virus helicase C-terminal" evidence="12">
    <location>
        <begin position="906"/>
        <end position="1194"/>
    </location>
</feature>
<dbReference type="Pfam" id="PF01660">
    <property type="entry name" value="Vmethyltransf"/>
    <property type="match status" value="1"/>
</dbReference>
<feature type="domain" description="Alphavirus-like MT" evidence="13">
    <location>
        <begin position="66"/>
        <end position="250"/>
    </location>
</feature>
<dbReference type="GO" id="GO:0016787">
    <property type="term" value="F:hydrolase activity"/>
    <property type="evidence" value="ECO:0007669"/>
    <property type="project" value="UniProtKB-KW"/>
</dbReference>
<dbReference type="InterPro" id="IPR043502">
    <property type="entry name" value="DNA/RNA_pol_sf"/>
</dbReference>
<dbReference type="GO" id="GO:0039694">
    <property type="term" value="P:viral RNA genome replication"/>
    <property type="evidence" value="ECO:0007669"/>
    <property type="project" value="InterPro"/>
</dbReference>
<dbReference type="InterPro" id="IPR027417">
    <property type="entry name" value="P-loop_NTPase"/>
</dbReference>
<dbReference type="EMBL" id="LC491285">
    <property type="protein sequence ID" value="BBL87152.1"/>
    <property type="molecule type" value="Genomic_RNA"/>
</dbReference>
<organism evidence="14">
    <name type="scientific">Vitivirus alphactinidiae</name>
    <dbReference type="NCBI Taxonomy" id="1112769"/>
    <lineage>
        <taxon>Viruses</taxon>
        <taxon>Riboviria</taxon>
        <taxon>Orthornavirae</taxon>
        <taxon>Kitrinoviricota</taxon>
        <taxon>Alsuviricetes</taxon>
        <taxon>Tymovirales</taxon>
        <taxon>Betaflexiviridae</taxon>
        <taxon>Trivirinae</taxon>
        <taxon>Vitivirus</taxon>
    </lineage>
</organism>
<sequence length="1725" mass="196109">MSISVSSQRMAAASLMQNGSTVEIEQIKTLKTNRLLKSEKRSDGLFDYYISDFLRDYFAKKGVHTSVHSFQAHPHPCSKMIENHLLYNIVLTYATEKTLFVSCKASKIKHFLKIMKSNKKKGKGEVDLKNNLRYNRLVHAKDHYRYDNPHREFDLTHLPELRRLSKESETMVIHDEVQYWSLFDFQSVLGQMEKVNRILYTIIYPAEIQAGHQHSLFPEAYQFEMRGSYFIWMPDGQADGAYKQPVNPWLLSTSKTIDSQGRTWTICKLTTFGSHHVFSATLGSTITEDEYIYDDYTVIPPAVIMPGRRDYTHMQLRSRFVQAVLLYLMALKKPDASSAVAKMRQLTNGEENPAEALFVAQIAKQLQEAKLYDSMGSFSLQEAIWNSLCGALGDSITYFMDKQKYKMMSMERFIMRCGSAKISIQREFRDFHAQRDKLCPVIGASWTGVEDPEWEEIYLRNLQEQDVPGTSYNLHGEEIINRKELRSDLMVFCARLDLINNTGTVEEMNIEVLISPLDNFRALRLFIIRIGPIRGLTSRGLPWQNDAIKRYEQGVIDAKRLEEIMFGVKRIERVSGTTLRTVQEGPAKCTTACTCGATITTFRADGLPNMEGLIENWCDKLKGRKACFYSRHSASYEYNGGSHQSAGWPEEIEEMAKKLNLDESYDHCLAQVYEAGSGIGYHADDEDCYNDPSVVTVNLKGEAVFKTKCTNELTFDLCAGDVLIMPKGFQKTHKHSVVSKTPGRVSLTFRNSIKQADSDSDHLSEYEETESPFDETLEILGKNIKSLCCLDRIAEHMGVSREVCASHIHAKMPRAVEEFKEGGMSISTLLQVLKQLDVAGYICSERGEVRTLGKFKEISLFASDDHIEPFPGEKGDCTFESAMDFNPDVSRVHFVVDQEKANHLSESFREGFTGISLNKFRGGVPRTTPQKFSREVHTLMGFAGSGKSYYPQTLLKGGAYKSSLVITPRKALASDWESKIAKGADVATFEVAFKVKKRFDNLIIDEIGLLPPGYIDLAILHFNPECVLLLGDPLQAEYHNKQDELFLAPITESIFSRLQGKVNYLFKTHRLPRNQEIIEVPSKGELSQDYVGGVQKQRAADLILHASRSAKDKGAQGSSTIGEAQGLSANVVRLEMDLDWGLISDQHFMVALTRARKSLQVNVKSELRKHLINTARSPFLKFFLQGKRITKAMLLAALNEKGMNVDFIEKEMRFADSDDMEDKLAGDPYLKGLLKLYQDVEMEEVEIIEPHLGEPQKTHLPISAHENEISVSLLKAKEHREVLTSAGITEQIDDEGYKGDTADPMTHKALYLHHKNSDVATFFLSVKKRLRFRDQEKNTRKFNKCRGFGAQMFNILKKTYKLQQPLQLPDLDRVETEFVKKRLNKSKNLIEKHAYRSDPDWPSNYLKVFLKQQTCTKMEKRGVDAKAGQTIACFCHAVLCRFGVQLRRTEKALRAQLGPNVLIYSQLNYTDLDKWCKNFVPSMIGTDSDYEAFDRSQDEKILDFELEVLKFFLWPEELIEEYKCLKLMMGCSMGGLAVMRFSGEFGTFFFNTICNMAFTCLRYNINESTPVCYAGDDMYAPGVLTLNKSYEHILDQLSLKAKVRVSTTPLFCGWRMSPYGIVKDPNLLLDRWKIAHRNGNLPNCMVNYAIEACYGYRLGEYLFDVNVDIDAQQELVRAIVKVKHLLPKAIGKLFSKDPTECFSDEEEAGLQVRCEGGLNTEAAQD</sequence>
<accession>A0A510I1A5</accession>
<evidence type="ECO:0000256" key="7">
    <source>
        <dbReference type="ARBA" id="ARBA00022840"/>
    </source>
</evidence>
<dbReference type="GO" id="GO:0008174">
    <property type="term" value="F:mRNA methyltransferase activity"/>
    <property type="evidence" value="ECO:0007669"/>
    <property type="project" value="UniProtKB-UniRule"/>
</dbReference>
<keyword evidence="8" id="KW-0693">Viral RNA replication</keyword>